<dbReference type="Proteomes" id="UP000316008">
    <property type="component" value="Unassembled WGS sequence"/>
</dbReference>
<accession>A0A556MN06</accession>
<dbReference type="RefSeq" id="WP_144334133.1">
    <property type="nucleotide sequence ID" value="NZ_VLPL01000008.1"/>
</dbReference>
<feature type="compositionally biased region" description="Basic and acidic residues" evidence="1">
    <location>
        <begin position="21"/>
        <end position="36"/>
    </location>
</feature>
<dbReference type="EMBL" id="VLPL01000008">
    <property type="protein sequence ID" value="TSJ41321.1"/>
    <property type="molecule type" value="Genomic_DNA"/>
</dbReference>
<reference evidence="2 3" key="1">
    <citation type="submission" date="2019-07" db="EMBL/GenBank/DDBJ databases">
        <authorList>
            <person name="Huq M.A."/>
        </authorList>
    </citation>
    <scope>NUCLEOTIDE SEQUENCE [LARGE SCALE GENOMIC DNA]</scope>
    <source>
        <strain evidence="2 3">MAH-3</strain>
    </source>
</reference>
<feature type="region of interest" description="Disordered" evidence="1">
    <location>
        <begin position="1"/>
        <end position="41"/>
    </location>
</feature>
<feature type="region of interest" description="Disordered" evidence="1">
    <location>
        <begin position="82"/>
        <end position="107"/>
    </location>
</feature>
<protein>
    <submittedName>
        <fullName evidence="2">Uncharacterized protein</fullName>
    </submittedName>
</protein>
<comment type="caution">
    <text evidence="2">The sequence shown here is derived from an EMBL/GenBank/DDBJ whole genome shotgun (WGS) entry which is preliminary data.</text>
</comment>
<proteinExistence type="predicted"/>
<organism evidence="2 3">
    <name type="scientific">Fluviicola chungangensis</name>
    <dbReference type="NCBI Taxonomy" id="2597671"/>
    <lineage>
        <taxon>Bacteria</taxon>
        <taxon>Pseudomonadati</taxon>
        <taxon>Bacteroidota</taxon>
        <taxon>Flavobacteriia</taxon>
        <taxon>Flavobacteriales</taxon>
        <taxon>Crocinitomicaceae</taxon>
        <taxon>Fluviicola</taxon>
    </lineage>
</organism>
<evidence type="ECO:0000256" key="1">
    <source>
        <dbReference type="SAM" id="MobiDB-lite"/>
    </source>
</evidence>
<name>A0A556MN06_9FLAO</name>
<evidence type="ECO:0000313" key="2">
    <source>
        <dbReference type="EMBL" id="TSJ41321.1"/>
    </source>
</evidence>
<sequence>MHTHKDNNAQNKGLLSAATDRFSKEQKKDPELKLADNRPQALIQQKLQAAANDSTQAKNNSRFQAMADNRGTVQRQAVIQLARTKQRPKKATVSGHGGLRRDKKGDLVPYKIPKGKTIVITAPPGATLGDISLVLNSTNNPDYKKIRKMMKISTNKDLWKNSTVISIVRQNTQIGKTDLQTKLLEELDTAKRSFKDLKGSEKGSLAALERKPEFEEWAESYVTPETFQVKKQGEEIDDMQLEPFEDELRSSDKDTAKQTEYIEKKTFLSDYVDDNPDLTYITVNACSDDPSAQSDFTGFQIDKK</sequence>
<gene>
    <name evidence="2" type="ORF">FO442_15530</name>
</gene>
<evidence type="ECO:0000313" key="3">
    <source>
        <dbReference type="Proteomes" id="UP000316008"/>
    </source>
</evidence>
<dbReference type="AlphaFoldDB" id="A0A556MN06"/>
<keyword evidence="3" id="KW-1185">Reference proteome</keyword>